<dbReference type="EMBL" id="NSJV01000033">
    <property type="protein sequence ID" value="PAU50659.1"/>
    <property type="molecule type" value="Genomic_DNA"/>
</dbReference>
<gene>
    <name evidence="1" type="ORF">CK936_01400</name>
</gene>
<reference evidence="1 2" key="1">
    <citation type="submission" date="2017-08" db="EMBL/GenBank/DDBJ databases">
        <title>Genome sequence of Streptomyces albireticuli NRRL B-1670.</title>
        <authorList>
            <person name="Graham D.E."/>
            <person name="Mahan K.M."/>
            <person name="Klingeman D.M."/>
            <person name="Hettich R.L."/>
            <person name="Parry R.J."/>
            <person name="Spain J.C."/>
        </authorList>
    </citation>
    <scope>NUCLEOTIDE SEQUENCE [LARGE SCALE GENOMIC DNA]</scope>
    <source>
        <strain evidence="1 2">NRRL B-1670</strain>
    </source>
</reference>
<evidence type="ECO:0008006" key="3">
    <source>
        <dbReference type="Google" id="ProtNLM"/>
    </source>
</evidence>
<dbReference type="AlphaFoldDB" id="A0A2A2DGX8"/>
<evidence type="ECO:0000313" key="2">
    <source>
        <dbReference type="Proteomes" id="UP000218944"/>
    </source>
</evidence>
<comment type="caution">
    <text evidence="1">The sequence shown here is derived from an EMBL/GenBank/DDBJ whole genome shotgun (WGS) entry which is preliminary data.</text>
</comment>
<dbReference type="Gene3D" id="3.30.530.20">
    <property type="match status" value="1"/>
</dbReference>
<dbReference type="InterPro" id="IPR015075">
    <property type="entry name" value="AtaL"/>
</dbReference>
<dbReference type="Pfam" id="PF08982">
    <property type="entry name" value="AtaL"/>
    <property type="match status" value="1"/>
</dbReference>
<name>A0A2A2DGX8_9ACTN</name>
<dbReference type="Proteomes" id="UP000218944">
    <property type="component" value="Unassembled WGS sequence"/>
</dbReference>
<organism evidence="1 2">
    <name type="scientific">Streptomyces albireticuli</name>
    <dbReference type="NCBI Taxonomy" id="1940"/>
    <lineage>
        <taxon>Bacteria</taxon>
        <taxon>Bacillati</taxon>
        <taxon>Actinomycetota</taxon>
        <taxon>Actinomycetes</taxon>
        <taxon>Kitasatosporales</taxon>
        <taxon>Streptomycetaceae</taxon>
        <taxon>Streptomyces</taxon>
    </lineage>
</organism>
<sequence>MRSSTGTRSGERMITLSWTRQVNTAGETGKPATTRGQLWRVLLHKAEHPVGYVPAITSCRILERYGDGFLREATRGDRTLVQRVTPDETSGRITFRHTDASDLHTITNQIGEDAHGNLTLTLSITLTDAPSEAVLGQNSYLRELDTDFAATLDAMTAVLRRNAVSASDALRH</sequence>
<keyword evidence="2" id="KW-1185">Reference proteome</keyword>
<evidence type="ECO:0000313" key="1">
    <source>
        <dbReference type="EMBL" id="PAU50659.1"/>
    </source>
</evidence>
<dbReference type="InterPro" id="IPR023393">
    <property type="entry name" value="START-like_dom_sf"/>
</dbReference>
<proteinExistence type="predicted"/>
<dbReference type="SUPFAM" id="SSF55961">
    <property type="entry name" value="Bet v1-like"/>
    <property type="match status" value="1"/>
</dbReference>
<protein>
    <recommendedName>
        <fullName evidence="3">DUF1857 domain-containing protein</fullName>
    </recommendedName>
</protein>
<accession>A0A2A2DGX8</accession>